<dbReference type="NCBIfam" id="TIGR00251">
    <property type="entry name" value="DUF167 family protein"/>
    <property type="match status" value="1"/>
</dbReference>
<comment type="caution">
    <text evidence="3">The sequence shown here is derived from an EMBL/GenBank/DDBJ whole genome shotgun (WGS) entry which is preliminary data.</text>
</comment>
<dbReference type="Pfam" id="PF02594">
    <property type="entry name" value="DUF167"/>
    <property type="match status" value="1"/>
</dbReference>
<dbReference type="SUPFAM" id="SSF69786">
    <property type="entry name" value="YggU-like"/>
    <property type="match status" value="1"/>
</dbReference>
<proteinExistence type="inferred from homology"/>
<name>A0A1F4Q4M2_UNCSA</name>
<evidence type="ECO:0000256" key="2">
    <source>
        <dbReference type="HAMAP-Rule" id="MF_00634"/>
    </source>
</evidence>
<organism evidence="3 4">
    <name type="scientific">candidate division WOR-1 bacterium RIFCSPHIGHO2_01_FULL_53_15</name>
    <dbReference type="NCBI Taxonomy" id="1802564"/>
    <lineage>
        <taxon>Bacteria</taxon>
        <taxon>Bacillati</taxon>
        <taxon>Saganbacteria</taxon>
    </lineage>
</organism>
<accession>A0A1F4Q4M2</accession>
<gene>
    <name evidence="3" type="ORF">A2625_07070</name>
</gene>
<sequence length="71" mass="8024">MRVNVKVMPNARRNKLIEENGRFKAYLTAPAQEGKANSALIEFLADHFGTKRSKIKIIRGVKSREKVVEIG</sequence>
<comment type="similarity">
    <text evidence="1 2">Belongs to the UPF0235 family.</text>
</comment>
<dbReference type="EMBL" id="METM01000004">
    <property type="protein sequence ID" value="OGB90786.1"/>
    <property type="molecule type" value="Genomic_DNA"/>
</dbReference>
<dbReference type="AlphaFoldDB" id="A0A1F4Q4M2"/>
<reference evidence="3 4" key="1">
    <citation type="journal article" date="2016" name="Nat. Commun.">
        <title>Thousands of microbial genomes shed light on interconnected biogeochemical processes in an aquifer system.</title>
        <authorList>
            <person name="Anantharaman K."/>
            <person name="Brown C.T."/>
            <person name="Hug L.A."/>
            <person name="Sharon I."/>
            <person name="Castelle C.J."/>
            <person name="Probst A.J."/>
            <person name="Thomas B.C."/>
            <person name="Singh A."/>
            <person name="Wilkins M.J."/>
            <person name="Karaoz U."/>
            <person name="Brodie E.L."/>
            <person name="Williams K.H."/>
            <person name="Hubbard S.S."/>
            <person name="Banfield J.F."/>
        </authorList>
    </citation>
    <scope>NUCLEOTIDE SEQUENCE [LARGE SCALE GENOMIC DNA]</scope>
</reference>
<dbReference type="HAMAP" id="MF_00634">
    <property type="entry name" value="UPF0235"/>
    <property type="match status" value="1"/>
</dbReference>
<evidence type="ECO:0000313" key="4">
    <source>
        <dbReference type="Proteomes" id="UP000178724"/>
    </source>
</evidence>
<dbReference type="InterPro" id="IPR003746">
    <property type="entry name" value="DUF167"/>
</dbReference>
<evidence type="ECO:0000256" key="1">
    <source>
        <dbReference type="ARBA" id="ARBA00010364"/>
    </source>
</evidence>
<dbReference type="InterPro" id="IPR036591">
    <property type="entry name" value="YggU-like_sf"/>
</dbReference>
<dbReference type="Gene3D" id="3.30.1200.10">
    <property type="entry name" value="YggU-like"/>
    <property type="match status" value="1"/>
</dbReference>
<dbReference type="PANTHER" id="PTHR13420:SF7">
    <property type="entry name" value="UPF0235 PROTEIN C15ORF40"/>
    <property type="match status" value="1"/>
</dbReference>
<dbReference type="SMART" id="SM01152">
    <property type="entry name" value="DUF167"/>
    <property type="match status" value="1"/>
</dbReference>
<dbReference type="PANTHER" id="PTHR13420">
    <property type="entry name" value="UPF0235 PROTEIN C15ORF40"/>
    <property type="match status" value="1"/>
</dbReference>
<dbReference type="GO" id="GO:0005737">
    <property type="term" value="C:cytoplasm"/>
    <property type="evidence" value="ECO:0007669"/>
    <property type="project" value="TreeGrafter"/>
</dbReference>
<protein>
    <recommendedName>
        <fullName evidence="2">UPF0235 protein A2625_07070</fullName>
    </recommendedName>
</protein>
<evidence type="ECO:0000313" key="3">
    <source>
        <dbReference type="EMBL" id="OGB90786.1"/>
    </source>
</evidence>
<dbReference type="Proteomes" id="UP000178724">
    <property type="component" value="Unassembled WGS sequence"/>
</dbReference>